<dbReference type="AlphaFoldDB" id="A0A5C6EMC1"/>
<gene>
    <name evidence="2" type="ORF">Poly59_42570</name>
</gene>
<evidence type="ECO:0000313" key="3">
    <source>
        <dbReference type="Proteomes" id="UP000317977"/>
    </source>
</evidence>
<proteinExistence type="predicted"/>
<feature type="transmembrane region" description="Helical" evidence="1">
    <location>
        <begin position="7"/>
        <end position="34"/>
    </location>
</feature>
<dbReference type="Gene3D" id="3.80.10.10">
    <property type="entry name" value="Ribonuclease Inhibitor"/>
    <property type="match status" value="1"/>
</dbReference>
<reference evidence="2 3" key="1">
    <citation type="submission" date="2019-02" db="EMBL/GenBank/DDBJ databases">
        <title>Deep-cultivation of Planctomycetes and their phenomic and genomic characterization uncovers novel biology.</title>
        <authorList>
            <person name="Wiegand S."/>
            <person name="Jogler M."/>
            <person name="Boedeker C."/>
            <person name="Pinto D."/>
            <person name="Vollmers J."/>
            <person name="Rivas-Marin E."/>
            <person name="Kohn T."/>
            <person name="Peeters S.H."/>
            <person name="Heuer A."/>
            <person name="Rast P."/>
            <person name="Oberbeckmann S."/>
            <person name="Bunk B."/>
            <person name="Jeske O."/>
            <person name="Meyerdierks A."/>
            <person name="Storesund J.E."/>
            <person name="Kallscheuer N."/>
            <person name="Luecker S."/>
            <person name="Lage O.M."/>
            <person name="Pohl T."/>
            <person name="Merkel B.J."/>
            <person name="Hornburger P."/>
            <person name="Mueller R.-W."/>
            <person name="Bruemmer F."/>
            <person name="Labrenz M."/>
            <person name="Spormann A.M."/>
            <person name="Op Den Camp H."/>
            <person name="Overmann J."/>
            <person name="Amann R."/>
            <person name="Jetten M.S.M."/>
            <person name="Mascher T."/>
            <person name="Medema M.H."/>
            <person name="Devos D.P."/>
            <person name="Kaster A.-K."/>
            <person name="Ovreas L."/>
            <person name="Rohde M."/>
            <person name="Galperin M.Y."/>
            <person name="Jogler C."/>
        </authorList>
    </citation>
    <scope>NUCLEOTIDE SEQUENCE [LARGE SCALE GENOMIC DNA]</scope>
    <source>
        <strain evidence="2 3">Poly59</strain>
    </source>
</reference>
<dbReference type="RefSeq" id="WP_146535856.1">
    <property type="nucleotide sequence ID" value="NZ_SJPX01000004.1"/>
</dbReference>
<keyword evidence="1" id="KW-0812">Transmembrane</keyword>
<dbReference type="SUPFAM" id="SSF52047">
    <property type="entry name" value="RNI-like"/>
    <property type="match status" value="1"/>
</dbReference>
<evidence type="ECO:0000313" key="2">
    <source>
        <dbReference type="EMBL" id="TWU49635.1"/>
    </source>
</evidence>
<sequence length="202" mass="22358">MYLATELLFYSGLILMLAGLAWLLVMFVSGHFVLGHWGRLKWPLVMMAMGFAAVVTPAIYTRIGDVDLGPRVKLVQGEKHITLTGWDRDSYAILAQHPETTVLQMANADVTDQTLDYIEGMANLRELDLNDSQVSDDGLDKLALLTGLEVIRLRATKVTDVGLEQHLSRLPNLKRLDLRGTSVSDAAIATWKQAGEGRRALQ</sequence>
<dbReference type="Pfam" id="PF13516">
    <property type="entry name" value="LRR_6"/>
    <property type="match status" value="1"/>
</dbReference>
<comment type="caution">
    <text evidence="2">The sequence shown here is derived from an EMBL/GenBank/DDBJ whole genome shotgun (WGS) entry which is preliminary data.</text>
</comment>
<accession>A0A5C6EMC1</accession>
<dbReference type="InterPro" id="IPR001611">
    <property type="entry name" value="Leu-rich_rpt"/>
</dbReference>
<organism evidence="2 3">
    <name type="scientific">Rubripirellula reticaptiva</name>
    <dbReference type="NCBI Taxonomy" id="2528013"/>
    <lineage>
        <taxon>Bacteria</taxon>
        <taxon>Pseudomonadati</taxon>
        <taxon>Planctomycetota</taxon>
        <taxon>Planctomycetia</taxon>
        <taxon>Pirellulales</taxon>
        <taxon>Pirellulaceae</taxon>
        <taxon>Rubripirellula</taxon>
    </lineage>
</organism>
<keyword evidence="1" id="KW-1133">Transmembrane helix</keyword>
<keyword evidence="3" id="KW-1185">Reference proteome</keyword>
<protein>
    <submittedName>
        <fullName evidence="2">Leucine Rich repeats (2 copies)</fullName>
    </submittedName>
</protein>
<dbReference type="InterPro" id="IPR032675">
    <property type="entry name" value="LRR_dom_sf"/>
</dbReference>
<dbReference type="Proteomes" id="UP000317977">
    <property type="component" value="Unassembled WGS sequence"/>
</dbReference>
<keyword evidence="1" id="KW-0472">Membrane</keyword>
<feature type="transmembrane region" description="Helical" evidence="1">
    <location>
        <begin position="40"/>
        <end position="61"/>
    </location>
</feature>
<dbReference type="EMBL" id="SJPX01000004">
    <property type="protein sequence ID" value="TWU49635.1"/>
    <property type="molecule type" value="Genomic_DNA"/>
</dbReference>
<dbReference type="OrthoDB" id="272105at2"/>
<evidence type="ECO:0000256" key="1">
    <source>
        <dbReference type="SAM" id="Phobius"/>
    </source>
</evidence>
<name>A0A5C6EMC1_9BACT</name>